<proteinExistence type="predicted"/>
<dbReference type="EMBL" id="JAWJZF010000237">
    <property type="protein sequence ID" value="MDX2291650.1"/>
    <property type="molecule type" value="Genomic_DNA"/>
</dbReference>
<comment type="caution">
    <text evidence="2">The sequence shown here is derived from an EMBL/GenBank/DDBJ whole genome shotgun (WGS) entry which is preliminary data.</text>
</comment>
<keyword evidence="3" id="KW-1185">Reference proteome</keyword>
<sequence>MPQETPFRRLNLRGEWPDSVLTGLVRDGERLLLPVSSVRVGAPWAAVPLGTGAGVVTLLPRPDGSVIVHPTGQQPLLVAPDGTRAPTTPEHLPPAPPADPLLDAARDRAGAIAASPAPEGWGPGFVTVGASGVSWVPAAEDEPVRTLAAEPADLAGIALDDRGALVMAGPLGLYRVTAPYRARNGVAVLRAPDTDVHGRWDRVTAELAAPSPPGTHVRLWTLVAAPGTADFPPPPGSRTDDSDTEHAPVPTAMGRWRPGPSDCPDIRVLVGGRGSDEGTGRLYVAVELSGDGRGTPRLEDVRVARTGRGLLGLLPNAYTGDDDGDGELGRLLGLFHSVYEEVTGDLDRLPALLDPATAPDHADAPWLDRLARWVDARPPASATVGGRRKAVAEAFHAHARRGTPAGLVRAVREATGGVEITVEEPLLTAAAWRLGDPEGSVLGVTTQLVRGSPVPPALDGNAILEGSSLIDAQDRGRPLYADVAHRVRVVVPATEAARLPEIRRIVERERPAHVVAEVSVAPAQ</sequence>
<dbReference type="RefSeq" id="WP_319008193.1">
    <property type="nucleotide sequence ID" value="NZ_JAWJZF010000237.1"/>
</dbReference>
<name>A0ABU4K1M2_9ACTN</name>
<evidence type="ECO:0000313" key="3">
    <source>
        <dbReference type="Proteomes" id="UP001278571"/>
    </source>
</evidence>
<dbReference type="Proteomes" id="UP001278571">
    <property type="component" value="Unassembled WGS sequence"/>
</dbReference>
<organism evidence="2 3">
    <name type="scientific">Streptomyces roseolus</name>
    <dbReference type="NCBI Taxonomy" id="67358"/>
    <lineage>
        <taxon>Bacteria</taxon>
        <taxon>Bacillati</taxon>
        <taxon>Actinomycetota</taxon>
        <taxon>Actinomycetes</taxon>
        <taxon>Kitasatosporales</taxon>
        <taxon>Streptomycetaceae</taxon>
        <taxon>Streptomyces</taxon>
    </lineage>
</organism>
<dbReference type="Pfam" id="PF09684">
    <property type="entry name" value="Tail_P2_I"/>
    <property type="match status" value="1"/>
</dbReference>
<protein>
    <submittedName>
        <fullName evidence="2">Phage tail protein</fullName>
    </submittedName>
</protein>
<accession>A0ABU4K1M2</accession>
<dbReference type="InterPro" id="IPR011748">
    <property type="entry name" value="Unchr_phage_tail-like"/>
</dbReference>
<feature type="region of interest" description="Disordered" evidence="1">
    <location>
        <begin position="227"/>
        <end position="260"/>
    </location>
</feature>
<evidence type="ECO:0000256" key="1">
    <source>
        <dbReference type="SAM" id="MobiDB-lite"/>
    </source>
</evidence>
<evidence type="ECO:0000313" key="2">
    <source>
        <dbReference type="EMBL" id="MDX2291650.1"/>
    </source>
</evidence>
<reference evidence="2 3" key="1">
    <citation type="submission" date="2023-10" db="EMBL/GenBank/DDBJ databases">
        <authorList>
            <person name="Wang X.X."/>
        </authorList>
    </citation>
    <scope>NUCLEOTIDE SEQUENCE [LARGE SCALE GENOMIC DNA]</scope>
    <source>
        <strain evidence="2 3">NBRC 12816</strain>
    </source>
</reference>
<dbReference type="NCBIfam" id="TIGR02242">
    <property type="entry name" value="tail_TIGR02242"/>
    <property type="match status" value="1"/>
</dbReference>
<dbReference type="InterPro" id="IPR006521">
    <property type="entry name" value="Tail_protein_I"/>
</dbReference>
<gene>
    <name evidence="2" type="ORF">R2363_05615</name>
</gene>